<sequence length="360" mass="36332">MLFLSSLLGLLVAGTSAGMFAFKSDTSETDTDPETEVSDGSENSDAPDLFDLATATEMQVTLEDVSGPNDVPAEVTAGEERLDPVVSPSAGAGDDIVWGAAQGDTIEGGAGDDQIAGYEGNDTLLGGDGRDHLFGDAGDDMLAGGAGDDALNGGDGDDLLVAEDGDDALVGAFGADTLMGGAGSDTLSGGADGDLLRGGSGDDTLEGDAGDDTLSGDQGHDEMSGGAGDDVILGLVPNAGFDDREDGDLLNGGAGADTLVMGSGDWANGGEDSDLFTLGEWIDPAAPATIADYAQSEDQIAIVYDPEATPDPVVSVEPSQDHEAASWVLLNGVRLAEVLNARDLRSEDVLLATPQQFAWL</sequence>
<feature type="compositionally biased region" description="Acidic residues" evidence="3">
    <location>
        <begin position="27"/>
        <end position="39"/>
    </location>
</feature>
<gene>
    <name evidence="5" type="ORF">AB4874_07865</name>
</gene>
<dbReference type="Gene3D" id="2.150.10.10">
    <property type="entry name" value="Serralysin-like metalloprotease, C-terminal"/>
    <property type="match status" value="4"/>
</dbReference>
<keyword evidence="4" id="KW-0732">Signal</keyword>
<feature type="compositionally biased region" description="Gly residues" evidence="3">
    <location>
        <begin position="190"/>
        <end position="201"/>
    </location>
</feature>
<feature type="region of interest" description="Disordered" evidence="3">
    <location>
        <begin position="23"/>
        <end position="47"/>
    </location>
</feature>
<dbReference type="RefSeq" id="WP_368391573.1">
    <property type="nucleotide sequence ID" value="NZ_JBFRYC010000003.1"/>
</dbReference>
<organism evidence="5 6">
    <name type="scientific">Thioclava arctica</name>
    <dbReference type="NCBI Taxonomy" id="3238301"/>
    <lineage>
        <taxon>Bacteria</taxon>
        <taxon>Pseudomonadati</taxon>
        <taxon>Pseudomonadota</taxon>
        <taxon>Alphaproteobacteria</taxon>
        <taxon>Rhodobacterales</taxon>
        <taxon>Paracoccaceae</taxon>
        <taxon>Thioclava</taxon>
    </lineage>
</organism>
<dbReference type="Pfam" id="PF00353">
    <property type="entry name" value="HemolysinCabind"/>
    <property type="match status" value="4"/>
</dbReference>
<reference evidence="5 6" key="1">
    <citation type="journal article" date="2011" name="Int. J. Syst. Evol. Microbiol.">
        <title>Zhongshania antarctica gen. nov., sp. nov. and Zhongshania guokunii sp. nov., gammaproteobacteria respectively isolated from coastal attached (fast) ice and surface seawater of the Antarctic.</title>
        <authorList>
            <person name="Li H.J."/>
            <person name="Zhang X.Y."/>
            <person name="Chen C.X."/>
            <person name="Zhang Y.J."/>
            <person name="Gao Z.M."/>
            <person name="Yu Y."/>
            <person name="Chen X.L."/>
            <person name="Chen B."/>
            <person name="Zhang Y.Z."/>
        </authorList>
    </citation>
    <scope>NUCLEOTIDE SEQUENCE [LARGE SCALE GENOMIC DNA]</scope>
    <source>
        <strain evidence="5 6">15-R06ZXC-3</strain>
    </source>
</reference>
<dbReference type="InterPro" id="IPR050557">
    <property type="entry name" value="RTX_toxin/Mannuronan_C5-epim"/>
</dbReference>
<dbReference type="InterPro" id="IPR011049">
    <property type="entry name" value="Serralysin-like_metalloprot_C"/>
</dbReference>
<dbReference type="PRINTS" id="PR00313">
    <property type="entry name" value="CABNDNGRPT"/>
</dbReference>
<comment type="subcellular location">
    <subcellularLocation>
        <location evidence="1">Secreted</location>
    </subcellularLocation>
</comment>
<feature type="region of interest" description="Disordered" evidence="3">
    <location>
        <begin position="189"/>
        <end position="229"/>
    </location>
</feature>
<accession>A0ABV3TJ04</accession>
<dbReference type="InterPro" id="IPR018511">
    <property type="entry name" value="Hemolysin-typ_Ca-bd_CS"/>
</dbReference>
<proteinExistence type="predicted"/>
<dbReference type="EMBL" id="JBFRYC010000003">
    <property type="protein sequence ID" value="MEX1661571.1"/>
    <property type="molecule type" value="Genomic_DNA"/>
</dbReference>
<dbReference type="InterPro" id="IPR001343">
    <property type="entry name" value="Hemolysn_Ca-bd"/>
</dbReference>
<keyword evidence="6" id="KW-1185">Reference proteome</keyword>
<evidence type="ECO:0000313" key="6">
    <source>
        <dbReference type="Proteomes" id="UP001557465"/>
    </source>
</evidence>
<evidence type="ECO:0000256" key="4">
    <source>
        <dbReference type="SAM" id="SignalP"/>
    </source>
</evidence>
<dbReference type="PROSITE" id="PS00330">
    <property type="entry name" value="HEMOLYSIN_CALCIUM"/>
    <property type="match status" value="3"/>
</dbReference>
<evidence type="ECO:0000313" key="5">
    <source>
        <dbReference type="EMBL" id="MEX1661571.1"/>
    </source>
</evidence>
<evidence type="ECO:0000256" key="1">
    <source>
        <dbReference type="ARBA" id="ARBA00004613"/>
    </source>
</evidence>
<protein>
    <submittedName>
        <fullName evidence="5">Calcium-binding protein</fullName>
    </submittedName>
</protein>
<feature type="chain" id="PRO_5046397021" evidence="4">
    <location>
        <begin position="22"/>
        <end position="360"/>
    </location>
</feature>
<dbReference type="Proteomes" id="UP001557465">
    <property type="component" value="Unassembled WGS sequence"/>
</dbReference>
<dbReference type="SUPFAM" id="SSF51120">
    <property type="entry name" value="beta-Roll"/>
    <property type="match status" value="1"/>
</dbReference>
<keyword evidence="2" id="KW-0964">Secreted</keyword>
<dbReference type="PANTHER" id="PTHR38340">
    <property type="entry name" value="S-LAYER PROTEIN"/>
    <property type="match status" value="1"/>
</dbReference>
<feature type="signal peptide" evidence="4">
    <location>
        <begin position="1"/>
        <end position="21"/>
    </location>
</feature>
<evidence type="ECO:0000256" key="2">
    <source>
        <dbReference type="ARBA" id="ARBA00022525"/>
    </source>
</evidence>
<evidence type="ECO:0000256" key="3">
    <source>
        <dbReference type="SAM" id="MobiDB-lite"/>
    </source>
</evidence>
<dbReference type="PANTHER" id="PTHR38340:SF1">
    <property type="entry name" value="S-LAYER PROTEIN"/>
    <property type="match status" value="1"/>
</dbReference>
<comment type="caution">
    <text evidence="5">The sequence shown here is derived from an EMBL/GenBank/DDBJ whole genome shotgun (WGS) entry which is preliminary data.</text>
</comment>
<name>A0ABV3TJ04_9RHOB</name>